<dbReference type="Proteomes" id="UP000440716">
    <property type="component" value="Unassembled WGS sequence"/>
</dbReference>
<dbReference type="EMBL" id="WPHU01000013">
    <property type="protein sequence ID" value="MVA59143.1"/>
    <property type="molecule type" value="Genomic_DNA"/>
</dbReference>
<name>A0A7K1RM73_AGRVI</name>
<gene>
    <name evidence="1" type="ORF">GOZ88_23845</name>
</gene>
<sequence length="176" mass="20536">MWRDKKDILRCDERFHNLQKNDPKLGYSRPLKIEDLHDDVAHLMLPASVPDDITRQFDLARNAYIYSWFDYEMATLAEAHSYSVVEMAIKHRVKHDKSGKKPAGQGLTAAIKHAKVEKWLNQRDFDYVANGETKSRLYDLIKMRNSLAHGEPHLFPSGSIMLMEWCYEIIVALFQE</sequence>
<evidence type="ECO:0000313" key="2">
    <source>
        <dbReference type="Proteomes" id="UP000440716"/>
    </source>
</evidence>
<evidence type="ECO:0008006" key="3">
    <source>
        <dbReference type="Google" id="ProtNLM"/>
    </source>
</evidence>
<proteinExistence type="predicted"/>
<dbReference type="RefSeq" id="WP_156592929.1">
    <property type="nucleotide sequence ID" value="NZ_WPHU01000013.1"/>
</dbReference>
<protein>
    <recommendedName>
        <fullName evidence="3">RiboL-PSP-HEPN domain-containing protein</fullName>
    </recommendedName>
</protein>
<reference evidence="1 2" key="1">
    <citation type="submission" date="2019-12" db="EMBL/GenBank/DDBJ databases">
        <title>Whole-genome sequencing of Allorhizobium vitis.</title>
        <authorList>
            <person name="Gan H.M."/>
            <person name="Szegedi E."/>
            <person name="Burr T."/>
            <person name="Savka M.A."/>
        </authorList>
    </citation>
    <scope>NUCLEOTIDE SEQUENCE [LARGE SCALE GENOMIC DNA]</scope>
    <source>
        <strain evidence="1 2">CG415</strain>
    </source>
</reference>
<comment type="caution">
    <text evidence="1">The sequence shown here is derived from an EMBL/GenBank/DDBJ whole genome shotgun (WGS) entry which is preliminary data.</text>
</comment>
<dbReference type="AlphaFoldDB" id="A0A7K1RM73"/>
<accession>A0A7K1RM73</accession>
<organism evidence="1 2">
    <name type="scientific">Agrobacterium vitis</name>
    <name type="common">Rhizobium vitis</name>
    <dbReference type="NCBI Taxonomy" id="373"/>
    <lineage>
        <taxon>Bacteria</taxon>
        <taxon>Pseudomonadati</taxon>
        <taxon>Pseudomonadota</taxon>
        <taxon>Alphaproteobacteria</taxon>
        <taxon>Hyphomicrobiales</taxon>
        <taxon>Rhizobiaceae</taxon>
        <taxon>Rhizobium/Agrobacterium group</taxon>
        <taxon>Agrobacterium</taxon>
    </lineage>
</organism>
<evidence type="ECO:0000313" key="1">
    <source>
        <dbReference type="EMBL" id="MVA59143.1"/>
    </source>
</evidence>